<organism evidence="2 3">
    <name type="scientific">Blautia celeris</name>
    <dbReference type="NCBI Taxonomy" id="2763026"/>
    <lineage>
        <taxon>Bacteria</taxon>
        <taxon>Bacillati</taxon>
        <taxon>Bacillota</taxon>
        <taxon>Clostridia</taxon>
        <taxon>Lachnospirales</taxon>
        <taxon>Lachnospiraceae</taxon>
        <taxon>Blautia</taxon>
    </lineage>
</organism>
<gene>
    <name evidence="2" type="ORF">H8S76_27895</name>
</gene>
<evidence type="ECO:0000313" key="3">
    <source>
        <dbReference type="Proteomes" id="UP000654573"/>
    </source>
</evidence>
<accession>A0ABR7FN36</accession>
<dbReference type="RefSeq" id="WP_054353424.1">
    <property type="nucleotide sequence ID" value="NZ_JACOOU010000029.1"/>
</dbReference>
<dbReference type="Gene3D" id="3.40.50.360">
    <property type="match status" value="1"/>
</dbReference>
<sequence length="126" mass="14188">MLRATLAEDTETMSEILELNHDTEVPLLSYNNEAELTAVVNLVYFAARDIIAKYTAEAMDAELYEIIPEQPYTNSNLDYNDRNSRFSIKMNDNLPALQSEGQLPTWKAMISCSSGILKCSIVFTDV</sequence>
<name>A0ABR7FN36_9FIRM</name>
<comment type="caution">
    <text evidence="2">The sequence shown here is derived from an EMBL/GenBank/DDBJ whole genome shotgun (WGS) entry which is preliminary data.</text>
</comment>
<feature type="domain" description="Flavodoxin-like" evidence="1">
    <location>
        <begin position="44"/>
        <end position="94"/>
    </location>
</feature>
<evidence type="ECO:0000259" key="1">
    <source>
        <dbReference type="Pfam" id="PF12682"/>
    </source>
</evidence>
<reference evidence="2 3" key="1">
    <citation type="submission" date="2020-08" db="EMBL/GenBank/DDBJ databases">
        <title>Genome public.</title>
        <authorList>
            <person name="Liu C."/>
            <person name="Sun Q."/>
        </authorList>
    </citation>
    <scope>NUCLEOTIDE SEQUENCE [LARGE SCALE GENOMIC DNA]</scope>
    <source>
        <strain evidence="2 3">NSJ-34</strain>
    </source>
</reference>
<proteinExistence type="predicted"/>
<dbReference type="InterPro" id="IPR029039">
    <property type="entry name" value="Flavoprotein-like_sf"/>
</dbReference>
<keyword evidence="3" id="KW-1185">Reference proteome</keyword>
<protein>
    <recommendedName>
        <fullName evidence="1">Flavodoxin-like domain-containing protein</fullName>
    </recommendedName>
</protein>
<dbReference type="Pfam" id="PF12682">
    <property type="entry name" value="Flavodoxin_4"/>
    <property type="match status" value="1"/>
</dbReference>
<evidence type="ECO:0000313" key="2">
    <source>
        <dbReference type="EMBL" id="MBC5676030.1"/>
    </source>
</evidence>
<dbReference type="Proteomes" id="UP000654573">
    <property type="component" value="Unassembled WGS sequence"/>
</dbReference>
<dbReference type="EMBL" id="JACOOU010000029">
    <property type="protein sequence ID" value="MBC5676030.1"/>
    <property type="molecule type" value="Genomic_DNA"/>
</dbReference>
<dbReference type="InterPro" id="IPR008254">
    <property type="entry name" value="Flavodoxin/NO_synth"/>
</dbReference>